<organism evidence="1 2">
    <name type="scientific">Leeuwenhoekiella aestuarii</name>
    <dbReference type="NCBI Taxonomy" id="2249426"/>
    <lineage>
        <taxon>Bacteria</taxon>
        <taxon>Pseudomonadati</taxon>
        <taxon>Bacteroidota</taxon>
        <taxon>Flavobacteriia</taxon>
        <taxon>Flavobacteriales</taxon>
        <taxon>Flavobacteriaceae</taxon>
        <taxon>Leeuwenhoekiella</taxon>
    </lineage>
</organism>
<dbReference type="InterPro" id="IPR046732">
    <property type="entry name" value="DUF6624"/>
</dbReference>
<comment type="caution">
    <text evidence="1">The sequence shown here is derived from an EMBL/GenBank/DDBJ whole genome shotgun (WGS) entry which is preliminary data.</text>
</comment>
<reference evidence="1 2" key="1">
    <citation type="submission" date="2018-07" db="EMBL/GenBank/DDBJ databases">
        <title>Leeuwenhoekiella genomics.</title>
        <authorList>
            <person name="Tahon G."/>
            <person name="Willems A."/>
        </authorList>
    </citation>
    <scope>NUCLEOTIDE SEQUENCE [LARGE SCALE GENOMIC DNA]</scope>
    <source>
        <strain evidence="1 2">R-50232</strain>
    </source>
</reference>
<evidence type="ECO:0000313" key="2">
    <source>
        <dbReference type="Proteomes" id="UP000289821"/>
    </source>
</evidence>
<dbReference type="Pfam" id="PF20329">
    <property type="entry name" value="DUF6624"/>
    <property type="match status" value="1"/>
</dbReference>
<evidence type="ECO:0000313" key="1">
    <source>
        <dbReference type="EMBL" id="RXG13328.1"/>
    </source>
</evidence>
<accession>A0A4Q0NTX9</accession>
<dbReference type="Proteomes" id="UP000289821">
    <property type="component" value="Unassembled WGS sequence"/>
</dbReference>
<gene>
    <name evidence="1" type="ORF">DSM04_105307</name>
</gene>
<proteinExistence type="predicted"/>
<dbReference type="OrthoDB" id="1164858at2"/>
<protein>
    <submittedName>
        <fullName evidence="1">Uncharacterized protein</fullName>
    </submittedName>
</protein>
<name>A0A4Q0NTX9_9FLAO</name>
<keyword evidence="2" id="KW-1185">Reference proteome</keyword>
<sequence length="317" mass="36387">MLKLTVVFLCFFGSYGQGAKDYDDLLIEANRLYNSENYLESGKKYAEAFKTNKEVKYRDRYNAACSWALAKKPDSSFTQLLNLASNYGYKDYERLLEDTDFSSLYEDQRWNKVLTLVKANKEAAAANYDKPLVALLDSIHESDQKVRKKLGSLGDKYGWQSKEVKTHWKTVDRVDSLNLIKVKQILDERGWLGSDILGDQGNMTLFLVIQHSNLEVQENYLPLLKKAVSEGNTPPHFLALLQDRIEIRNDRPQTYGSQVGRTETGESFVAPMIDPDHVDERRASIGLDSMESYLSNFDMKWDLEAYKLSLKSQDQID</sequence>
<dbReference type="EMBL" id="QOVI01000005">
    <property type="protein sequence ID" value="RXG13328.1"/>
    <property type="molecule type" value="Genomic_DNA"/>
</dbReference>
<dbReference type="AlphaFoldDB" id="A0A4Q0NTX9"/>
<dbReference type="RefSeq" id="WP_128762095.1">
    <property type="nucleotide sequence ID" value="NZ_QOVI01000005.1"/>
</dbReference>